<gene>
    <name evidence="2" type="ORF">X798_06652</name>
</gene>
<dbReference type="Proteomes" id="UP000242913">
    <property type="component" value="Unassembled WGS sequence"/>
</dbReference>
<dbReference type="EMBL" id="KZ270130">
    <property type="protein sequence ID" value="OZC06356.1"/>
    <property type="molecule type" value="Genomic_DNA"/>
</dbReference>
<proteinExistence type="predicted"/>
<keyword evidence="1" id="KW-1133">Transmembrane helix</keyword>
<evidence type="ECO:0000313" key="3">
    <source>
        <dbReference type="Proteomes" id="UP000242913"/>
    </source>
</evidence>
<accession>A0A183HXA2</accession>
<reference evidence="4" key="2">
    <citation type="submission" date="2016-06" db="UniProtKB">
        <authorList>
            <consortium name="WormBaseParasite"/>
        </authorList>
    </citation>
    <scope>IDENTIFICATION</scope>
</reference>
<sequence length="104" mass="11888">SFSIFFSFFIIWLWIHCYFTVRFFLCHCISFAFQSFPRPLLFPPIRVLLLIFFCDTRVAIALRQARVSLPHCMDVARWSRGGSVLAGLQAKGGLCGHVTCNIIA</sequence>
<organism evidence="4">
    <name type="scientific">Onchocerca flexuosa</name>
    <dbReference type="NCBI Taxonomy" id="387005"/>
    <lineage>
        <taxon>Eukaryota</taxon>
        <taxon>Metazoa</taxon>
        <taxon>Ecdysozoa</taxon>
        <taxon>Nematoda</taxon>
        <taxon>Chromadorea</taxon>
        <taxon>Rhabditida</taxon>
        <taxon>Spirurina</taxon>
        <taxon>Spiruromorpha</taxon>
        <taxon>Filarioidea</taxon>
        <taxon>Onchocercidae</taxon>
        <taxon>Onchocerca</taxon>
    </lineage>
</organism>
<feature type="transmembrane region" description="Helical" evidence="1">
    <location>
        <begin position="6"/>
        <end position="33"/>
    </location>
</feature>
<evidence type="ECO:0000313" key="4">
    <source>
        <dbReference type="WBParaSite" id="OFLC_0001211401-mRNA-1"/>
    </source>
</evidence>
<name>A0A183HXA2_9BILA</name>
<keyword evidence="1" id="KW-0472">Membrane</keyword>
<evidence type="ECO:0000313" key="2">
    <source>
        <dbReference type="EMBL" id="OZC06356.1"/>
    </source>
</evidence>
<keyword evidence="1" id="KW-0812">Transmembrane</keyword>
<protein>
    <submittedName>
        <fullName evidence="4">Secreted protein</fullName>
    </submittedName>
</protein>
<dbReference type="WBParaSite" id="OFLC_0001211401-mRNA-1">
    <property type="protein sequence ID" value="OFLC_0001211401-mRNA-1"/>
    <property type="gene ID" value="OFLC_0001211401"/>
</dbReference>
<keyword evidence="3" id="KW-1185">Reference proteome</keyword>
<dbReference type="AlphaFoldDB" id="A0A183HXA2"/>
<evidence type="ECO:0000256" key="1">
    <source>
        <dbReference type="SAM" id="Phobius"/>
    </source>
</evidence>
<reference evidence="2 3" key="1">
    <citation type="submission" date="2015-12" db="EMBL/GenBank/DDBJ databases">
        <title>Draft genome of the nematode, Onchocerca flexuosa.</title>
        <authorList>
            <person name="Mitreva M."/>
        </authorList>
    </citation>
    <scope>NUCLEOTIDE SEQUENCE [LARGE SCALE GENOMIC DNA]</scope>
    <source>
        <strain evidence="2">Red Deer</strain>
    </source>
</reference>